<dbReference type="Gene3D" id="3.30.2410.10">
    <property type="entry name" value="Hect, E3 ligase catalytic domain"/>
    <property type="match status" value="1"/>
</dbReference>
<accession>A0A485K442</accession>
<dbReference type="OrthoDB" id="423283at2759"/>
<dbReference type="SMART" id="SM00228">
    <property type="entry name" value="PDZ"/>
    <property type="match status" value="1"/>
</dbReference>
<evidence type="ECO:0000256" key="11">
    <source>
        <dbReference type="SAM" id="Phobius"/>
    </source>
</evidence>
<dbReference type="Gene3D" id="3.90.1750.10">
    <property type="entry name" value="Hect, E3 ligase catalytic domains"/>
    <property type="match status" value="1"/>
</dbReference>
<comment type="catalytic activity">
    <reaction evidence="1">
        <text>S-ubiquitinyl-[E2 ubiquitin-conjugating enzyme]-L-cysteine + [acceptor protein]-L-lysine = [E2 ubiquitin-conjugating enzyme]-L-cysteine + N(6)-ubiquitinyl-[acceptor protein]-L-lysine.</text>
        <dbReference type="EC" id="2.3.2.26"/>
    </reaction>
</comment>
<evidence type="ECO:0000313" key="18">
    <source>
        <dbReference type="Proteomes" id="UP000332933"/>
    </source>
</evidence>
<dbReference type="CDD" id="cd00078">
    <property type="entry name" value="HECTc"/>
    <property type="match status" value="1"/>
</dbReference>
<dbReference type="SUPFAM" id="SSF56204">
    <property type="entry name" value="Hect, E3 ligase catalytic domain"/>
    <property type="match status" value="1"/>
</dbReference>
<dbReference type="SMART" id="SM00060">
    <property type="entry name" value="FN3"/>
    <property type="match status" value="2"/>
</dbReference>
<evidence type="ECO:0000256" key="6">
    <source>
        <dbReference type="ARBA" id="ARBA00022771"/>
    </source>
</evidence>
<keyword evidence="4" id="KW-0808">Transferase</keyword>
<evidence type="ECO:0000256" key="4">
    <source>
        <dbReference type="ARBA" id="ARBA00022679"/>
    </source>
</evidence>
<dbReference type="CDD" id="cd00136">
    <property type="entry name" value="PDZ_canonical"/>
    <property type="match status" value="1"/>
</dbReference>
<gene>
    <name evidence="17" type="primary">Aste57867_1011</name>
    <name evidence="16" type="ORF">As57867_001010</name>
    <name evidence="17" type="ORF">ASTE57867_1011</name>
</gene>
<feature type="compositionally biased region" description="Polar residues" evidence="10">
    <location>
        <begin position="750"/>
        <end position="762"/>
    </location>
</feature>
<keyword evidence="8" id="KW-0862">Zinc</keyword>
<dbReference type="AlphaFoldDB" id="A0A485K442"/>
<feature type="active site" description="Glycyl thioester intermediate" evidence="9">
    <location>
        <position position="548"/>
    </location>
</feature>
<dbReference type="EMBL" id="CAADRA010000068">
    <property type="protein sequence ID" value="VFT78233.1"/>
    <property type="molecule type" value="Genomic_DNA"/>
</dbReference>
<dbReference type="InterPro" id="IPR003961">
    <property type="entry name" value="FN3_dom"/>
</dbReference>
<dbReference type="EMBL" id="VJMH01000068">
    <property type="protein sequence ID" value="KAF0719475.1"/>
    <property type="molecule type" value="Genomic_DNA"/>
</dbReference>
<dbReference type="Gene3D" id="2.60.40.10">
    <property type="entry name" value="Immunoglobulins"/>
    <property type="match status" value="2"/>
</dbReference>
<dbReference type="SUPFAM" id="SSF50156">
    <property type="entry name" value="PDZ domain-like"/>
    <property type="match status" value="1"/>
</dbReference>
<keyword evidence="11" id="KW-0812">Transmembrane</keyword>
<evidence type="ECO:0000256" key="3">
    <source>
        <dbReference type="ARBA" id="ARBA00012485"/>
    </source>
</evidence>
<dbReference type="PANTHER" id="PTHR11254:SF440">
    <property type="entry name" value="E3 UBIQUITIN-PROTEIN LIGASE NEDD-4"/>
    <property type="match status" value="1"/>
</dbReference>
<dbReference type="InterPro" id="IPR036116">
    <property type="entry name" value="FN3_sf"/>
</dbReference>
<dbReference type="InterPro" id="IPR036034">
    <property type="entry name" value="PDZ_sf"/>
</dbReference>
<evidence type="ECO:0000256" key="1">
    <source>
        <dbReference type="ARBA" id="ARBA00000885"/>
    </source>
</evidence>
<feature type="signal peptide" evidence="12">
    <location>
        <begin position="1"/>
        <end position="17"/>
    </location>
</feature>
<dbReference type="GO" id="GO:0061630">
    <property type="term" value="F:ubiquitin protein ligase activity"/>
    <property type="evidence" value="ECO:0007669"/>
    <property type="project" value="UniProtKB-EC"/>
</dbReference>
<evidence type="ECO:0000313" key="16">
    <source>
        <dbReference type="EMBL" id="KAF0719475.1"/>
    </source>
</evidence>
<dbReference type="GO" id="GO:0005737">
    <property type="term" value="C:cytoplasm"/>
    <property type="evidence" value="ECO:0007669"/>
    <property type="project" value="TreeGrafter"/>
</dbReference>
<dbReference type="PANTHER" id="PTHR11254">
    <property type="entry name" value="HECT DOMAIN UBIQUITIN-PROTEIN LIGASE"/>
    <property type="match status" value="1"/>
</dbReference>
<keyword evidence="6" id="KW-0863">Zinc-finger</keyword>
<evidence type="ECO:0000259" key="15">
    <source>
        <dbReference type="PROSITE" id="PS50853"/>
    </source>
</evidence>
<feature type="chain" id="PRO_5036115873" description="HECT-type E3 ubiquitin transferase" evidence="12">
    <location>
        <begin position="18"/>
        <end position="1089"/>
    </location>
</feature>
<dbReference type="Proteomes" id="UP000332933">
    <property type="component" value="Unassembled WGS sequence"/>
</dbReference>
<feature type="transmembrane region" description="Helical" evidence="11">
    <location>
        <begin position="27"/>
        <end position="45"/>
    </location>
</feature>
<dbReference type="PROSITE" id="PS01358">
    <property type="entry name" value="ZF_RANBP2_1"/>
    <property type="match status" value="1"/>
</dbReference>
<feature type="region of interest" description="Disordered" evidence="10">
    <location>
        <begin position="737"/>
        <end position="762"/>
    </location>
</feature>
<dbReference type="GO" id="GO:0008270">
    <property type="term" value="F:zinc ion binding"/>
    <property type="evidence" value="ECO:0007669"/>
    <property type="project" value="UniProtKB-KW"/>
</dbReference>
<dbReference type="Pfam" id="PF00632">
    <property type="entry name" value="HECT"/>
    <property type="match status" value="1"/>
</dbReference>
<keyword evidence="11" id="KW-1133">Transmembrane helix</keyword>
<keyword evidence="5" id="KW-0479">Metal-binding</keyword>
<dbReference type="PROSITE" id="PS50853">
    <property type="entry name" value="FN3"/>
    <property type="match status" value="2"/>
</dbReference>
<dbReference type="PROSITE" id="PS50237">
    <property type="entry name" value="HECT"/>
    <property type="match status" value="1"/>
</dbReference>
<evidence type="ECO:0000256" key="10">
    <source>
        <dbReference type="SAM" id="MobiDB-lite"/>
    </source>
</evidence>
<comment type="pathway">
    <text evidence="2">Protein modification; protein ubiquitination.</text>
</comment>
<feature type="domain" description="Fibronectin type-III" evidence="15">
    <location>
        <begin position="807"/>
        <end position="903"/>
    </location>
</feature>
<dbReference type="InterPro" id="IPR035983">
    <property type="entry name" value="Hect_E3_ubiquitin_ligase"/>
</dbReference>
<feature type="domain" description="PDZ" evidence="13">
    <location>
        <begin position="641"/>
        <end position="722"/>
    </location>
</feature>
<keyword evidence="7 9" id="KW-0833">Ubl conjugation pathway</keyword>
<evidence type="ECO:0000256" key="5">
    <source>
        <dbReference type="ARBA" id="ARBA00022723"/>
    </source>
</evidence>
<dbReference type="FunFam" id="3.30.2410.10:FF:000009">
    <property type="entry name" value="Probable E3 ubiquitin-protein ligase HECTD2"/>
    <property type="match status" value="1"/>
</dbReference>
<dbReference type="GO" id="GO:0016567">
    <property type="term" value="P:protein ubiquitination"/>
    <property type="evidence" value="ECO:0007669"/>
    <property type="project" value="TreeGrafter"/>
</dbReference>
<evidence type="ECO:0000256" key="12">
    <source>
        <dbReference type="SAM" id="SignalP"/>
    </source>
</evidence>
<dbReference type="EC" id="2.3.2.26" evidence="3"/>
<evidence type="ECO:0000256" key="8">
    <source>
        <dbReference type="ARBA" id="ARBA00022833"/>
    </source>
</evidence>
<dbReference type="GO" id="GO:0006511">
    <property type="term" value="P:ubiquitin-dependent protein catabolic process"/>
    <property type="evidence" value="ECO:0007669"/>
    <property type="project" value="TreeGrafter"/>
</dbReference>
<dbReference type="InterPro" id="IPR001478">
    <property type="entry name" value="PDZ"/>
</dbReference>
<keyword evidence="12" id="KW-0732">Signal</keyword>
<dbReference type="Gene3D" id="2.30.42.10">
    <property type="match status" value="1"/>
</dbReference>
<reference evidence="16" key="2">
    <citation type="submission" date="2019-06" db="EMBL/GenBank/DDBJ databases">
        <title>Genomics analysis of Aphanomyces spp. identifies a new class of oomycete effector associated with host adaptation.</title>
        <authorList>
            <person name="Gaulin E."/>
        </authorList>
    </citation>
    <scope>NUCLEOTIDE SEQUENCE</scope>
    <source>
        <strain evidence="16">CBS 578.67</strain>
    </source>
</reference>
<dbReference type="CDD" id="cd00063">
    <property type="entry name" value="FN3"/>
    <property type="match status" value="1"/>
</dbReference>
<dbReference type="InterPro" id="IPR000569">
    <property type="entry name" value="HECT_dom"/>
</dbReference>
<dbReference type="InterPro" id="IPR050409">
    <property type="entry name" value="E3_ubiq-protein_ligase"/>
</dbReference>
<name>A0A485K442_9STRA</name>
<keyword evidence="11" id="KW-0472">Membrane</keyword>
<evidence type="ECO:0000313" key="17">
    <source>
        <dbReference type="EMBL" id="VFT78233.1"/>
    </source>
</evidence>
<dbReference type="Gene3D" id="3.30.2160.10">
    <property type="entry name" value="Hect, E3 ligase catalytic domain"/>
    <property type="match status" value="1"/>
</dbReference>
<dbReference type="PROSITE" id="PS50106">
    <property type="entry name" value="PDZ"/>
    <property type="match status" value="1"/>
</dbReference>
<evidence type="ECO:0000256" key="7">
    <source>
        <dbReference type="ARBA" id="ARBA00022786"/>
    </source>
</evidence>
<dbReference type="SMART" id="SM00119">
    <property type="entry name" value="HECTc"/>
    <property type="match status" value="1"/>
</dbReference>
<dbReference type="SUPFAM" id="SSF49265">
    <property type="entry name" value="Fibronectin type III"/>
    <property type="match status" value="1"/>
</dbReference>
<feature type="domain" description="Fibronectin type-III" evidence="15">
    <location>
        <begin position="912"/>
        <end position="1019"/>
    </location>
</feature>
<feature type="domain" description="HECT" evidence="14">
    <location>
        <begin position="242"/>
        <end position="581"/>
    </location>
</feature>
<dbReference type="InterPro" id="IPR001876">
    <property type="entry name" value="Znf_RanBP2"/>
</dbReference>
<sequence>MPRVVLWLFAMAHLAEATSGVELVLVGAYGLIMVFLIACGIWSLVQHHRPSAPSVSMLPGVREVTDLMTEDTLKSMWTCDVCAFDNALDCPMCLLCGSPHMTPTTHPYGPVTTPSKMDAARHRRDWTRGLSASGRVVWQPTLSDPMADAAYVGQLAASPTHAAGRVICQSVRAWNASSSAAAALALPEVAGIQTLPFPLKHQWWLRQLASIKGGYTHRLVHVRTARHPDLAFTTCKRLLHMSTSDLRAPLSVRFEGEPGIDAGGLEREWFTVVAQALFDPTQPFFDQVDAETKAIAINANLDPKWYRAIGRFVGRALYDGHPIPARLNIVLFKHLLGIPFSLDDVKFVHSEIHRSLTWILAATNPDTVAALELDFSVLERTPDGGVCVVDLLPHGREIPVTATNKVEYVAQYVQWICVTRVGASLAALVRGLHDVLPASLLSLWDHKELELLLCGTETIDVADWKKHTYVVATKSGAANARAVVAWFWAILGSLSQAQLATLLQFVTGSFCVPLQGFQALTNRDGSICHFTLRIVSTEDSMYPVAHTCSNRLDLPNYDSQAMLREALEMIASIDVTGFSEAVSVVARRGEWCRSMWKADMADGGEHEARVADMEERQPSKLDMAAPEGKTIQSNDADDDDDVEYDVTFNESTIGLTMEAARDHSAVRVKKTAGPARRCGRIETGDTLLRVNDQCILGLAFGLVMQQLKSAPRPLVLHFRRAVHVQLPAAALGTLERQLSSSSSENDDSPCATSSILAEGSTTTTPELEVPFWKSMDWTFGLAPSPQKRATSAMEDFRTAMLSLNIQPPEASHASGTDKAALWVRWMPCPGAATYQLQVSRDWPVNVWKACAEPVDVRDGRLECLVKGLEHGRAYVFRVRCGLHATGPFGDFSDTSVAVVTEPPSSCVVDVVKPAAPSLDYAPDFDSNVNTHSLVVTWHDRVPARAYQVQHMKSGHGLLGRGTSPELSAAEVREKDGCLRYRLQGLTSATEYVVRVRVADASMQWGDWSDTSPPLATMPTDQDEANAQDANARIAAAIAVVSSVKTMAHSMKDAMLPKDSDILSHVLNKCRGATSPRAPSNAPNESAPVE</sequence>
<protein>
    <recommendedName>
        <fullName evidence="3">HECT-type E3 ubiquitin transferase</fullName>
        <ecNumber evidence="3">2.3.2.26</ecNumber>
    </recommendedName>
</protein>
<evidence type="ECO:0000259" key="13">
    <source>
        <dbReference type="PROSITE" id="PS50106"/>
    </source>
</evidence>
<proteinExistence type="predicted"/>
<dbReference type="InterPro" id="IPR013783">
    <property type="entry name" value="Ig-like_fold"/>
</dbReference>
<feature type="region of interest" description="Disordered" evidence="10">
    <location>
        <begin position="1070"/>
        <end position="1089"/>
    </location>
</feature>
<organism evidence="17 18">
    <name type="scientific">Aphanomyces stellatus</name>
    <dbReference type="NCBI Taxonomy" id="120398"/>
    <lineage>
        <taxon>Eukaryota</taxon>
        <taxon>Sar</taxon>
        <taxon>Stramenopiles</taxon>
        <taxon>Oomycota</taxon>
        <taxon>Saprolegniomycetes</taxon>
        <taxon>Saprolegniales</taxon>
        <taxon>Verrucalvaceae</taxon>
        <taxon>Aphanomyces</taxon>
    </lineage>
</organism>
<reference evidence="17 18" key="1">
    <citation type="submission" date="2019-03" db="EMBL/GenBank/DDBJ databases">
        <authorList>
            <person name="Gaulin E."/>
            <person name="Dumas B."/>
        </authorList>
    </citation>
    <scope>NUCLEOTIDE SEQUENCE [LARGE SCALE GENOMIC DNA]</scope>
    <source>
        <strain evidence="17">CBS 568.67</strain>
    </source>
</reference>
<keyword evidence="18" id="KW-1185">Reference proteome</keyword>
<evidence type="ECO:0000256" key="9">
    <source>
        <dbReference type="PROSITE-ProRule" id="PRU00104"/>
    </source>
</evidence>
<evidence type="ECO:0000256" key="2">
    <source>
        <dbReference type="ARBA" id="ARBA00004906"/>
    </source>
</evidence>
<evidence type="ECO:0000259" key="14">
    <source>
        <dbReference type="PROSITE" id="PS50237"/>
    </source>
</evidence>